<evidence type="ECO:0000313" key="10">
    <source>
        <dbReference type="Proteomes" id="UP001526143"/>
    </source>
</evidence>
<evidence type="ECO:0000256" key="6">
    <source>
        <dbReference type="ARBA" id="ARBA00023136"/>
    </source>
</evidence>
<sequence length="389" mass="42412">MVLFYLIQTYGSLPGLFGLPLTIYLKENLQLSPPQLASFSSLVFTPWMIRPLYGIIGDAIPIFGYQFKGYFFICYTLALGVLLGLAGLKSYTINVLAIAITLLNFSIAFSDVLTDKIMVVQGRIFNNTAGFQAAQWTALSFGKALLYYISGWLAQNSTLAIAFGINAIVPLIGLVGTFVLLGNEKKQEKTVLVKTSVKSLWTAVKSPQFLAVVAFIACLEFTLVPPLVNYIIYYYQDVLNFDKQSLGVLGTYEAIANALGAIVFGIFALKISRQFLLKMAIGLTTISTLGLLFIHNMQSAILVSIFFGFFAMIAMLGVLEIAARACPVGAEGSTYALLMSVYIFATQPGPILGGYLYNWGVAPSVLVIISAGFTALCWFLIPLLKLKEE</sequence>
<feature type="transmembrane region" description="Helical" evidence="7">
    <location>
        <begin position="93"/>
        <end position="113"/>
    </location>
</feature>
<keyword evidence="6 7" id="KW-0472">Membrane</keyword>
<evidence type="ECO:0000256" key="4">
    <source>
        <dbReference type="ARBA" id="ARBA00022692"/>
    </source>
</evidence>
<dbReference type="PROSITE" id="PS50850">
    <property type="entry name" value="MFS"/>
    <property type="match status" value="1"/>
</dbReference>
<dbReference type="EMBL" id="JAOWRF010000254">
    <property type="protein sequence ID" value="MCV3215388.1"/>
    <property type="molecule type" value="Genomic_DNA"/>
</dbReference>
<feature type="transmembrane region" description="Helical" evidence="7">
    <location>
        <begin position="159"/>
        <end position="181"/>
    </location>
</feature>
<keyword evidence="4 7" id="KW-0812">Transmembrane</keyword>
<dbReference type="Pfam" id="PF03092">
    <property type="entry name" value="BT1"/>
    <property type="match status" value="1"/>
</dbReference>
<accession>A0ABT3B209</accession>
<feature type="transmembrane region" description="Helical" evidence="7">
    <location>
        <begin position="363"/>
        <end position="384"/>
    </location>
</feature>
<dbReference type="InterPro" id="IPR020846">
    <property type="entry name" value="MFS_dom"/>
</dbReference>
<dbReference type="SUPFAM" id="SSF103473">
    <property type="entry name" value="MFS general substrate transporter"/>
    <property type="match status" value="1"/>
</dbReference>
<comment type="caution">
    <text evidence="9">The sequence shown here is derived from an EMBL/GenBank/DDBJ whole genome shotgun (WGS) entry which is preliminary data.</text>
</comment>
<feature type="transmembrane region" description="Helical" evidence="7">
    <location>
        <begin position="335"/>
        <end position="357"/>
    </location>
</feature>
<evidence type="ECO:0000259" key="8">
    <source>
        <dbReference type="PROSITE" id="PS50850"/>
    </source>
</evidence>
<feature type="transmembrane region" description="Helical" evidence="7">
    <location>
        <begin position="133"/>
        <end position="153"/>
    </location>
</feature>
<organism evidence="9 10">
    <name type="scientific">Plectonema radiosum NIES-515</name>
    <dbReference type="NCBI Taxonomy" id="2986073"/>
    <lineage>
        <taxon>Bacteria</taxon>
        <taxon>Bacillati</taxon>
        <taxon>Cyanobacteriota</taxon>
        <taxon>Cyanophyceae</taxon>
        <taxon>Oscillatoriophycideae</taxon>
        <taxon>Oscillatoriales</taxon>
        <taxon>Microcoleaceae</taxon>
        <taxon>Plectonema</taxon>
    </lineage>
</organism>
<dbReference type="PANTHER" id="PTHR31585:SF0">
    <property type="entry name" value="FOLATE-BIOPTERIN TRANSPORTER 1, CHLOROPLASTIC"/>
    <property type="match status" value="1"/>
</dbReference>
<dbReference type="PANTHER" id="PTHR31585">
    <property type="entry name" value="FOLATE-BIOPTERIN TRANSPORTER 1, CHLOROPLASTIC"/>
    <property type="match status" value="1"/>
</dbReference>
<name>A0ABT3B209_9CYAN</name>
<evidence type="ECO:0000256" key="3">
    <source>
        <dbReference type="ARBA" id="ARBA00022448"/>
    </source>
</evidence>
<dbReference type="InterPro" id="IPR036259">
    <property type="entry name" value="MFS_trans_sf"/>
</dbReference>
<feature type="transmembrane region" description="Helical" evidence="7">
    <location>
        <begin position="275"/>
        <end position="294"/>
    </location>
</feature>
<evidence type="ECO:0000256" key="1">
    <source>
        <dbReference type="ARBA" id="ARBA00004651"/>
    </source>
</evidence>
<protein>
    <submittedName>
        <fullName evidence="9">MFS transporter</fullName>
    </submittedName>
</protein>
<proteinExistence type="inferred from homology"/>
<evidence type="ECO:0000256" key="7">
    <source>
        <dbReference type="SAM" id="Phobius"/>
    </source>
</evidence>
<dbReference type="RefSeq" id="WP_263747017.1">
    <property type="nucleotide sequence ID" value="NZ_JAOWRF010000254.1"/>
</dbReference>
<feature type="transmembrane region" description="Helical" evidence="7">
    <location>
        <begin position="209"/>
        <end position="235"/>
    </location>
</feature>
<evidence type="ECO:0000256" key="5">
    <source>
        <dbReference type="ARBA" id="ARBA00022989"/>
    </source>
</evidence>
<comment type="subcellular location">
    <subcellularLocation>
        <location evidence="1">Cell membrane</location>
        <topology evidence="1">Multi-pass membrane protein</topology>
    </subcellularLocation>
</comment>
<keyword evidence="5 7" id="KW-1133">Transmembrane helix</keyword>
<feature type="transmembrane region" description="Helical" evidence="7">
    <location>
        <begin position="247"/>
        <end position="268"/>
    </location>
</feature>
<comment type="similarity">
    <text evidence="2">Belongs to the major facilitator superfamily. Folate-biopterin transporter (TC 2.A.71) family.</text>
</comment>
<feature type="transmembrane region" description="Helical" evidence="7">
    <location>
        <begin position="70"/>
        <end position="87"/>
    </location>
</feature>
<feature type="domain" description="Major facilitator superfamily (MFS) profile" evidence="8">
    <location>
        <begin position="206"/>
        <end position="389"/>
    </location>
</feature>
<feature type="transmembrane region" description="Helical" evidence="7">
    <location>
        <begin position="300"/>
        <end position="323"/>
    </location>
</feature>
<dbReference type="Gene3D" id="1.20.1250.20">
    <property type="entry name" value="MFS general substrate transporter like domains"/>
    <property type="match status" value="1"/>
</dbReference>
<reference evidence="9 10" key="1">
    <citation type="submission" date="2022-10" db="EMBL/GenBank/DDBJ databases">
        <title>Identification of biosynthetic pathway for the production of the potent trypsin inhibitor radiosumin.</title>
        <authorList>
            <person name="Fewer D.P."/>
            <person name="Delbaje E."/>
            <person name="Ouyang X."/>
            <person name="Agostino P.D."/>
            <person name="Wahlsten M."/>
            <person name="Jokela J."/>
            <person name="Permi P."/>
            <person name="Haapaniemi E."/>
            <person name="Koistinen H."/>
        </authorList>
    </citation>
    <scope>NUCLEOTIDE SEQUENCE [LARGE SCALE GENOMIC DNA]</scope>
    <source>
        <strain evidence="9 10">NIES-515</strain>
    </source>
</reference>
<gene>
    <name evidence="9" type="ORF">OGM63_18025</name>
</gene>
<keyword evidence="10" id="KW-1185">Reference proteome</keyword>
<evidence type="ECO:0000313" key="9">
    <source>
        <dbReference type="EMBL" id="MCV3215388.1"/>
    </source>
</evidence>
<feature type="transmembrane region" description="Helical" evidence="7">
    <location>
        <begin position="42"/>
        <end position="63"/>
    </location>
</feature>
<evidence type="ECO:0000256" key="2">
    <source>
        <dbReference type="ARBA" id="ARBA00007015"/>
    </source>
</evidence>
<dbReference type="Proteomes" id="UP001526143">
    <property type="component" value="Unassembled WGS sequence"/>
</dbReference>
<keyword evidence="3" id="KW-0813">Transport</keyword>
<dbReference type="InterPro" id="IPR039309">
    <property type="entry name" value="BT1"/>
</dbReference>